<dbReference type="Pfam" id="PF15420">
    <property type="entry name" value="Abhydrolase_9_N"/>
    <property type="match status" value="1"/>
</dbReference>
<gene>
    <name evidence="4" type="ORF">GCM10025883_43130</name>
</gene>
<evidence type="ECO:0000256" key="1">
    <source>
        <dbReference type="SAM" id="MobiDB-lite"/>
    </source>
</evidence>
<protein>
    <recommendedName>
        <fullName evidence="3">Alpha/beta-hydrolase N-terminal domain-containing protein</fullName>
    </recommendedName>
</protein>
<keyword evidence="2" id="KW-1133">Transmembrane helix</keyword>
<keyword evidence="2" id="KW-0812">Transmembrane</keyword>
<evidence type="ECO:0000313" key="4">
    <source>
        <dbReference type="EMBL" id="GMA42268.1"/>
    </source>
</evidence>
<feature type="region of interest" description="Disordered" evidence="1">
    <location>
        <begin position="1"/>
        <end position="41"/>
    </location>
</feature>
<feature type="compositionally biased region" description="Basic and acidic residues" evidence="1">
    <location>
        <begin position="251"/>
        <end position="264"/>
    </location>
</feature>
<feature type="transmembrane region" description="Helical" evidence="2">
    <location>
        <begin position="45"/>
        <end position="64"/>
    </location>
</feature>
<feature type="compositionally biased region" description="Low complexity" evidence="1">
    <location>
        <begin position="26"/>
        <end position="37"/>
    </location>
</feature>
<feature type="transmembrane region" description="Helical" evidence="2">
    <location>
        <begin position="70"/>
        <end position="92"/>
    </location>
</feature>
<feature type="transmembrane region" description="Helical" evidence="2">
    <location>
        <begin position="154"/>
        <end position="172"/>
    </location>
</feature>
<name>A0ABQ6IY54_9MICO</name>
<comment type="caution">
    <text evidence="4">The sequence shown here is derived from an EMBL/GenBank/DDBJ whole genome shotgun (WGS) entry which is preliminary data.</text>
</comment>
<proteinExistence type="predicted"/>
<dbReference type="InterPro" id="IPR027788">
    <property type="entry name" value="Alpha/beta-hydrolase_N_dom"/>
</dbReference>
<feature type="domain" description="Alpha/beta-hydrolase N-terminal" evidence="3">
    <location>
        <begin position="59"/>
        <end position="244"/>
    </location>
</feature>
<reference evidence="5" key="1">
    <citation type="journal article" date="2019" name="Int. J. Syst. Evol. Microbiol.">
        <title>The Global Catalogue of Microorganisms (GCM) 10K type strain sequencing project: providing services to taxonomists for standard genome sequencing and annotation.</title>
        <authorList>
            <consortium name="The Broad Institute Genomics Platform"/>
            <consortium name="The Broad Institute Genome Sequencing Center for Infectious Disease"/>
            <person name="Wu L."/>
            <person name="Ma J."/>
        </authorList>
    </citation>
    <scope>NUCLEOTIDE SEQUENCE [LARGE SCALE GENOMIC DNA]</scope>
    <source>
        <strain evidence="5">NBRC 113072</strain>
    </source>
</reference>
<accession>A0ABQ6IY54</accession>
<dbReference type="EMBL" id="BSUO01000001">
    <property type="protein sequence ID" value="GMA42268.1"/>
    <property type="molecule type" value="Genomic_DNA"/>
</dbReference>
<keyword evidence="5" id="KW-1185">Reference proteome</keyword>
<feature type="region of interest" description="Disordered" evidence="1">
    <location>
        <begin position="231"/>
        <end position="278"/>
    </location>
</feature>
<evidence type="ECO:0000313" key="5">
    <source>
        <dbReference type="Proteomes" id="UP001157126"/>
    </source>
</evidence>
<evidence type="ECO:0000256" key="2">
    <source>
        <dbReference type="SAM" id="Phobius"/>
    </source>
</evidence>
<dbReference type="Proteomes" id="UP001157126">
    <property type="component" value="Unassembled WGS sequence"/>
</dbReference>
<organism evidence="4 5">
    <name type="scientific">Mobilicoccus caccae</name>
    <dbReference type="NCBI Taxonomy" id="1859295"/>
    <lineage>
        <taxon>Bacteria</taxon>
        <taxon>Bacillati</taxon>
        <taxon>Actinomycetota</taxon>
        <taxon>Actinomycetes</taxon>
        <taxon>Micrococcales</taxon>
        <taxon>Dermatophilaceae</taxon>
        <taxon>Mobilicoccus</taxon>
    </lineage>
</organism>
<feature type="transmembrane region" description="Helical" evidence="2">
    <location>
        <begin position="193"/>
        <end position="211"/>
    </location>
</feature>
<keyword evidence="2" id="KW-0472">Membrane</keyword>
<evidence type="ECO:0000259" key="3">
    <source>
        <dbReference type="Pfam" id="PF15420"/>
    </source>
</evidence>
<feature type="compositionally biased region" description="Pro residues" evidence="1">
    <location>
        <begin position="237"/>
        <end position="247"/>
    </location>
</feature>
<feature type="transmembrane region" description="Helical" evidence="2">
    <location>
        <begin position="113"/>
        <end position="134"/>
    </location>
</feature>
<sequence length="278" mass="30244">MLTTDNADVETEAARDRGGDVRSQVGRATRTGSSSTTPVSARPTWPGLLGALVLGVSALSPSLIPRTWWMTAFNLGICLTYGYGLGLLLAWMARLFSRWTGLSIRMRPGAARLVGRVLLVAILLAALEMIRRSIELQDDISRRIGADPFPLSDHLLGIVAGVALFGALFLVFRTLRGMWRLLRRMSRPFLPGIASATTSLIIIVWLVVFVSNDVFFARFVESATRQAALVNAQSPPGRTPPPRPPAPVVRDLPRRGRPSADRGRVSWPTVPAGTGSRR</sequence>